<dbReference type="Pfam" id="PF01535">
    <property type="entry name" value="PPR"/>
    <property type="match status" value="1"/>
</dbReference>
<name>A0A2I0BBL1_9ASPA</name>
<proteinExistence type="predicted"/>
<dbReference type="InterPro" id="IPR011990">
    <property type="entry name" value="TPR-like_helical_dom_sf"/>
</dbReference>
<dbReference type="Pfam" id="PF12854">
    <property type="entry name" value="PPR_1"/>
    <property type="match status" value="1"/>
</dbReference>
<accession>A0A2I0BBL1</accession>
<feature type="repeat" description="PPR" evidence="2">
    <location>
        <begin position="249"/>
        <end position="283"/>
    </location>
</feature>
<keyword evidence="3" id="KW-0489">Methyltransferase</keyword>
<reference evidence="3 4" key="1">
    <citation type="journal article" date="2017" name="Nature">
        <title>The Apostasia genome and the evolution of orchids.</title>
        <authorList>
            <person name="Zhang G.Q."/>
            <person name="Liu K.W."/>
            <person name="Li Z."/>
            <person name="Lohaus R."/>
            <person name="Hsiao Y.Y."/>
            <person name="Niu S.C."/>
            <person name="Wang J.Y."/>
            <person name="Lin Y.C."/>
            <person name="Xu Q."/>
            <person name="Chen L.J."/>
            <person name="Yoshida K."/>
            <person name="Fujiwara S."/>
            <person name="Wang Z.W."/>
            <person name="Zhang Y.Q."/>
            <person name="Mitsuda N."/>
            <person name="Wang M."/>
            <person name="Liu G.H."/>
            <person name="Pecoraro L."/>
            <person name="Huang H.X."/>
            <person name="Xiao X.J."/>
            <person name="Lin M."/>
            <person name="Wu X.Y."/>
            <person name="Wu W.L."/>
            <person name="Chen Y.Y."/>
            <person name="Chang S.B."/>
            <person name="Sakamoto S."/>
            <person name="Ohme-Takagi M."/>
            <person name="Yagi M."/>
            <person name="Zeng S.J."/>
            <person name="Shen C.Y."/>
            <person name="Yeh C.M."/>
            <person name="Luo Y.B."/>
            <person name="Tsai W.C."/>
            <person name="Van de Peer Y."/>
            <person name="Liu Z.J."/>
        </authorList>
    </citation>
    <scope>NUCLEOTIDE SEQUENCE [LARGE SCALE GENOMIC DNA]</scope>
    <source>
        <strain evidence="4">cv. Shenzhen</strain>
        <tissue evidence="3">Stem</tissue>
    </source>
</reference>
<gene>
    <name evidence="3" type="ORF">AXF42_Ash013304</name>
</gene>
<dbReference type="AlphaFoldDB" id="A0A2I0BBL1"/>
<dbReference type="GO" id="GO:0008168">
    <property type="term" value="F:methyltransferase activity"/>
    <property type="evidence" value="ECO:0007669"/>
    <property type="project" value="UniProtKB-KW"/>
</dbReference>
<evidence type="ECO:0000256" key="2">
    <source>
        <dbReference type="PROSITE-ProRule" id="PRU00708"/>
    </source>
</evidence>
<feature type="repeat" description="PPR" evidence="2">
    <location>
        <begin position="144"/>
        <end position="178"/>
    </location>
</feature>
<protein>
    <submittedName>
        <fullName evidence="3">Pentatricopeptide repeat-containing protein</fullName>
        <ecNumber evidence="3">2.1.1.204</ecNumber>
    </submittedName>
</protein>
<sequence length="380" mass="42293">MALLPAGTGSPRLIFICRNLSASSPSPSQFTASGGHAFDPAIRRLAKSRQFSEIEALLEPRKLDIPPETSSREPHLASIITAYTNAGMIDHAIRTIDELPRLGSPRTTLSLNALLSACNHSKVLFRRVPDLLSDLFRRHSLSPDEVSYGILIKSLCLAGDASKAHPVLEEMMGKKIEVTAVSYTTVMDSLYKEGKPEAAERIWKEMHAKGITPDTTAYNVRVMYRAKNGKPEQVLEIMKEIETAGLKPDTITYNYLMSSYCSFGKFDHAKRVYKELREKGCQPNASTYKNMLYALCKNEDFEGGLEVFHDSVKHRKVPDLGSVQMLVGGLMKGSRKRDAKRVVTGLRKKFPKEFVGSWKRLEKMVGLSSDEEAPLQAEVA</sequence>
<evidence type="ECO:0000313" key="4">
    <source>
        <dbReference type="Proteomes" id="UP000236161"/>
    </source>
</evidence>
<evidence type="ECO:0000256" key="1">
    <source>
        <dbReference type="ARBA" id="ARBA00022737"/>
    </source>
</evidence>
<dbReference type="PANTHER" id="PTHR47931">
    <property type="entry name" value="OS01G0228400 PROTEIN"/>
    <property type="match status" value="1"/>
</dbReference>
<organism evidence="3 4">
    <name type="scientific">Apostasia shenzhenica</name>
    <dbReference type="NCBI Taxonomy" id="1088818"/>
    <lineage>
        <taxon>Eukaryota</taxon>
        <taxon>Viridiplantae</taxon>
        <taxon>Streptophyta</taxon>
        <taxon>Embryophyta</taxon>
        <taxon>Tracheophyta</taxon>
        <taxon>Spermatophyta</taxon>
        <taxon>Magnoliopsida</taxon>
        <taxon>Liliopsida</taxon>
        <taxon>Asparagales</taxon>
        <taxon>Orchidaceae</taxon>
        <taxon>Apostasioideae</taxon>
        <taxon>Apostasia</taxon>
    </lineage>
</organism>
<dbReference type="EC" id="2.1.1.204" evidence="3"/>
<feature type="repeat" description="PPR" evidence="2">
    <location>
        <begin position="284"/>
        <end position="318"/>
    </location>
</feature>
<dbReference type="OrthoDB" id="185373at2759"/>
<dbReference type="Proteomes" id="UP000236161">
    <property type="component" value="Unassembled WGS sequence"/>
</dbReference>
<dbReference type="EMBL" id="KZ451896">
    <property type="protein sequence ID" value="PKA65183.1"/>
    <property type="molecule type" value="Genomic_DNA"/>
</dbReference>
<keyword evidence="1" id="KW-0677">Repeat</keyword>
<dbReference type="InterPro" id="IPR002885">
    <property type="entry name" value="PPR_rpt"/>
</dbReference>
<feature type="repeat" description="PPR" evidence="2">
    <location>
        <begin position="179"/>
        <end position="213"/>
    </location>
</feature>
<dbReference type="Gene3D" id="1.25.40.10">
    <property type="entry name" value="Tetratricopeptide repeat domain"/>
    <property type="match status" value="2"/>
</dbReference>
<keyword evidence="3" id="KW-0808">Transferase</keyword>
<dbReference type="PANTHER" id="PTHR47931:SF3">
    <property type="entry name" value="PENTATRICOPEPTIDE REPEAT-CONTAINING PROTEIN, MITOCHONDRIAL"/>
    <property type="match status" value="1"/>
</dbReference>
<evidence type="ECO:0000313" key="3">
    <source>
        <dbReference type="EMBL" id="PKA65183.1"/>
    </source>
</evidence>
<feature type="repeat" description="PPR" evidence="2">
    <location>
        <begin position="214"/>
        <end position="248"/>
    </location>
</feature>
<dbReference type="GO" id="GO:0032259">
    <property type="term" value="P:methylation"/>
    <property type="evidence" value="ECO:0007669"/>
    <property type="project" value="UniProtKB-KW"/>
</dbReference>
<dbReference type="NCBIfam" id="TIGR00756">
    <property type="entry name" value="PPR"/>
    <property type="match status" value="4"/>
</dbReference>
<dbReference type="PROSITE" id="PS51375">
    <property type="entry name" value="PPR"/>
    <property type="match status" value="5"/>
</dbReference>
<keyword evidence="4" id="KW-1185">Reference proteome</keyword>
<dbReference type="Pfam" id="PF13041">
    <property type="entry name" value="PPR_2"/>
    <property type="match status" value="2"/>
</dbReference>